<proteinExistence type="predicted"/>
<dbReference type="Gene3D" id="3.40.50.300">
    <property type="entry name" value="P-loop containing nucleotide triphosphate hydrolases"/>
    <property type="match status" value="1"/>
</dbReference>
<keyword evidence="2" id="KW-0548">Nucleotidyltransferase</keyword>
<dbReference type="Gene3D" id="3.30.420.10">
    <property type="entry name" value="Ribonuclease H-like superfamily/Ribonuclease H"/>
    <property type="match status" value="2"/>
</dbReference>
<dbReference type="PANTHER" id="PTHR47331:SF1">
    <property type="entry name" value="GAG-LIKE PROTEIN"/>
    <property type="match status" value="1"/>
</dbReference>
<dbReference type="PANTHER" id="PTHR47331">
    <property type="entry name" value="PHD-TYPE DOMAIN-CONTAINING PROTEIN"/>
    <property type="match status" value="1"/>
</dbReference>
<evidence type="ECO:0000256" key="3">
    <source>
        <dbReference type="ARBA" id="ARBA00022918"/>
    </source>
</evidence>
<dbReference type="SUPFAM" id="SSF52540">
    <property type="entry name" value="P-loop containing nucleoside triphosphate hydrolases"/>
    <property type="match status" value="1"/>
</dbReference>
<dbReference type="InterPro" id="IPR027417">
    <property type="entry name" value="P-loop_NTPase"/>
</dbReference>
<dbReference type="SUPFAM" id="SSF53098">
    <property type="entry name" value="Ribonuclease H-like"/>
    <property type="match status" value="1"/>
</dbReference>
<keyword evidence="1" id="KW-0808">Transferase</keyword>
<dbReference type="EMBL" id="CP092874">
    <property type="protein sequence ID" value="UYV74677.1"/>
    <property type="molecule type" value="Genomic_DNA"/>
</dbReference>
<dbReference type="InterPro" id="IPR043502">
    <property type="entry name" value="DNA/RNA_pol_sf"/>
</dbReference>
<dbReference type="PROSITE" id="PS00141">
    <property type="entry name" value="ASP_PROTEASE"/>
    <property type="match status" value="1"/>
</dbReference>
<accession>A0ABY6L2H4</accession>
<dbReference type="Proteomes" id="UP001235939">
    <property type="component" value="Chromosome 12"/>
</dbReference>
<evidence type="ECO:0000256" key="1">
    <source>
        <dbReference type="ARBA" id="ARBA00022679"/>
    </source>
</evidence>
<dbReference type="CDD" id="cd18809">
    <property type="entry name" value="SF1_C_RecD"/>
    <property type="match status" value="1"/>
</dbReference>
<sequence length="1012" mass="115228">MFNRNHHSQNNGNGAFNFQYFNGDGGYRAVNVCSTFRCSTHHLYRHSLTKTVKCKRKQFPCVPACAITIHKAQGGTFTTIVYKYSSKQPQQLVYVAMSRVTSIDGLYIITEKDSPLVFKHGRDGNDSQTTRDIRNEYLRLRGHTLDTITKQAVKFCDDATDAGQLIVTNINCQSLSAHAADIETDTVIPRSDYLVLTETWMRDTCEPTPIKGYECVSRENNRPNSDTNAAGGVAIYRKLSSTSTAEVFQELVCRILECYYGKDSVRTFTTASTCHHRGGSSKSPTVQDETLANLSTSPDVLLPTLRVTLKGNRTEKTARAIIDTGSQRSYILHSTAMEMEYEQSRREFFRHSLFGGSSTDVVEHEVYTIHLSDINNSYRCEFEALGQPLICGSIPPVCPRSFLEGSEELDVSDLMRDRIEVLIGADVAGRLLTDAQRRISSGLVAIRTKLGWTVMGKIPPTEVRDDTSSLCVTTLLSLDLENLWKLDEIGVSDAEVEKKTQSLQAEMEEHFAHTTTRDIEGRYEVALPWVQDKERIPSNRDLAENQLSSVRRKLEEVGDMKEYGQIFEECINQGIIEYSREDKLDGVHNLPHRPVYKRNSQTSRIRPVFNASARKRGKLSLNDCLDKGPNLIEIIPRLLNKFRKYEVGVSSDIEKAFLQIGIKEEDRDAAVFEIAGVELTGYLILKNKKKAWIVIFTCAVYRGVHLELVTSLSMEAFLQAFRRFIARRGRPLIVYSDNGTNFKDLDLIDNQTLSRKYQYIKRVREDLRERFRIEYFGFLRQETRRLKTTIPFKVGDMVLNGQESLKRLHWPYGRPIKRPNRLDLLNFSFPCLSRRDANSKVGEMLEKKTYDVFDRIHLKCTTSRADRQIVRMAVTDRSVTSRTVAQHIQMEWNCLTDESHFCLQHHDGRIRVWGHRGERMLNSCVMHCHTGPAPSIMVWVGIGYQSRTSLVRIVGTLNSQRYISEVLEPVLPHQINSGNVWKLLGLLYPKNTSKVSLNQCRVAAVISNNGGY</sequence>
<evidence type="ECO:0000313" key="5">
    <source>
        <dbReference type="Proteomes" id="UP001235939"/>
    </source>
</evidence>
<keyword evidence="5" id="KW-1185">Reference proteome</keyword>
<evidence type="ECO:0000256" key="2">
    <source>
        <dbReference type="ARBA" id="ARBA00022695"/>
    </source>
</evidence>
<evidence type="ECO:0000313" key="4">
    <source>
        <dbReference type="EMBL" id="UYV74677.1"/>
    </source>
</evidence>
<reference evidence="4 5" key="1">
    <citation type="submission" date="2022-01" db="EMBL/GenBank/DDBJ databases">
        <title>A chromosomal length assembly of Cordylochernes scorpioides.</title>
        <authorList>
            <person name="Zeh D."/>
            <person name="Zeh J."/>
        </authorList>
    </citation>
    <scope>NUCLEOTIDE SEQUENCE [LARGE SCALE GENOMIC DNA]</scope>
    <source>
        <strain evidence="4">IN4F17</strain>
        <tissue evidence="4">Whole Body</tissue>
    </source>
</reference>
<protein>
    <submittedName>
        <fullName evidence="4">Uncharacterized protein</fullName>
    </submittedName>
</protein>
<gene>
    <name evidence="4" type="ORF">LAZ67_12000500</name>
</gene>
<dbReference type="InterPro" id="IPR036397">
    <property type="entry name" value="RNaseH_sf"/>
</dbReference>
<dbReference type="SUPFAM" id="SSF56672">
    <property type="entry name" value="DNA/RNA polymerases"/>
    <property type="match status" value="1"/>
</dbReference>
<organism evidence="4 5">
    <name type="scientific">Cordylochernes scorpioides</name>
    <dbReference type="NCBI Taxonomy" id="51811"/>
    <lineage>
        <taxon>Eukaryota</taxon>
        <taxon>Metazoa</taxon>
        <taxon>Ecdysozoa</taxon>
        <taxon>Arthropoda</taxon>
        <taxon>Chelicerata</taxon>
        <taxon>Arachnida</taxon>
        <taxon>Pseudoscorpiones</taxon>
        <taxon>Cheliferoidea</taxon>
        <taxon>Chernetidae</taxon>
        <taxon>Cordylochernes</taxon>
    </lineage>
</organism>
<dbReference type="InterPro" id="IPR001969">
    <property type="entry name" value="Aspartic_peptidase_AS"/>
</dbReference>
<keyword evidence="3" id="KW-0695">RNA-directed DNA polymerase</keyword>
<dbReference type="InterPro" id="IPR012337">
    <property type="entry name" value="RNaseH-like_sf"/>
</dbReference>
<name>A0ABY6L2H4_9ARAC</name>